<feature type="binding site" evidence="4">
    <location>
        <begin position="145"/>
        <end position="146"/>
    </location>
    <ligand>
        <name>S-methyl-5'-thioadenosine</name>
        <dbReference type="ChEBI" id="CHEBI:17509"/>
    </ligand>
</feature>
<comment type="pathway">
    <text evidence="4">Amine and polyamine biosynthesis; spermidine biosynthesis; spermidine from putrescine: step 1/1.</text>
</comment>
<evidence type="ECO:0000256" key="1">
    <source>
        <dbReference type="ARBA" id="ARBA00007867"/>
    </source>
</evidence>
<dbReference type="CDD" id="cd02440">
    <property type="entry name" value="AdoMet_MTases"/>
    <property type="match status" value="1"/>
</dbReference>
<keyword evidence="4 7" id="KW-0745">Spermidine biosynthesis</keyword>
<dbReference type="PANTHER" id="PTHR11558">
    <property type="entry name" value="SPERMIDINE/SPERMINE SYNTHASE"/>
    <property type="match status" value="1"/>
</dbReference>
<dbReference type="EMBL" id="CP001818">
    <property type="protein sequence ID" value="ACZ18300.1"/>
    <property type="molecule type" value="Genomic_DNA"/>
</dbReference>
<dbReference type="OrthoDB" id="9793120at2"/>
<dbReference type="GO" id="GO:0005829">
    <property type="term" value="C:cytosol"/>
    <property type="evidence" value="ECO:0007669"/>
    <property type="project" value="TreeGrafter"/>
</dbReference>
<reference evidence="9 10" key="1">
    <citation type="journal article" date="2009" name="Stand. Genomic Sci.">
        <title>Complete genome sequence of Thermanaerovibrio acidaminovorans type strain (Su883).</title>
        <authorList>
            <person name="Chovatia M."/>
            <person name="Sikorski J."/>
            <person name="Schroder M."/>
            <person name="Lapidus A."/>
            <person name="Nolan M."/>
            <person name="Tice H."/>
            <person name="Glavina Del Rio T."/>
            <person name="Copeland A."/>
            <person name="Cheng J.F."/>
            <person name="Lucas S."/>
            <person name="Chen F."/>
            <person name="Bruce D."/>
            <person name="Goodwin L."/>
            <person name="Pitluck S."/>
            <person name="Ivanova N."/>
            <person name="Mavromatis K."/>
            <person name="Ovchinnikova G."/>
            <person name="Pati A."/>
            <person name="Chen A."/>
            <person name="Palaniappan K."/>
            <person name="Land M."/>
            <person name="Hauser L."/>
            <person name="Chang Y.J."/>
            <person name="Jeffries C.D."/>
            <person name="Chain P."/>
            <person name="Saunders E."/>
            <person name="Detter J.C."/>
            <person name="Brettin T."/>
            <person name="Rohde M."/>
            <person name="Goker M."/>
            <person name="Spring S."/>
            <person name="Bristow J."/>
            <person name="Markowitz V."/>
            <person name="Hugenholtz P."/>
            <person name="Kyrpides N.C."/>
            <person name="Klenk H.P."/>
            <person name="Eisen J.A."/>
        </authorList>
    </citation>
    <scope>NUCLEOTIDE SEQUENCE [LARGE SCALE GENOMIC DNA]</scope>
    <source>
        <strain evidence="10">ATCC 49978 / DSM 6589 / Su883</strain>
    </source>
</reference>
<gene>
    <name evidence="4" type="primary">speE</name>
    <name evidence="9" type="ordered locus">Taci_0060</name>
</gene>
<dbReference type="Pfam" id="PF01564">
    <property type="entry name" value="Spermine_synth"/>
    <property type="match status" value="1"/>
</dbReference>
<comment type="function">
    <text evidence="4">Catalyzes the irreversible transfer of a propylamine group from the amino donor S-adenosylmethioninamine (decarboxy-AdoMet) to putrescine (1,4-diaminobutane) to yield spermidine.</text>
</comment>
<evidence type="ECO:0000313" key="9">
    <source>
        <dbReference type="EMBL" id="ACZ18300.1"/>
    </source>
</evidence>
<keyword evidence="2 4" id="KW-0808">Transferase</keyword>
<dbReference type="EnsemblBacteria" id="ACZ18300">
    <property type="protein sequence ID" value="ACZ18300"/>
    <property type="gene ID" value="Taci_0060"/>
</dbReference>
<comment type="catalytic activity">
    <reaction evidence="4 7">
        <text>S-adenosyl 3-(methylsulfanyl)propylamine + putrescine = S-methyl-5'-thioadenosine + spermidine + H(+)</text>
        <dbReference type="Rhea" id="RHEA:12721"/>
        <dbReference type="ChEBI" id="CHEBI:15378"/>
        <dbReference type="ChEBI" id="CHEBI:17509"/>
        <dbReference type="ChEBI" id="CHEBI:57443"/>
        <dbReference type="ChEBI" id="CHEBI:57834"/>
        <dbReference type="ChEBI" id="CHEBI:326268"/>
        <dbReference type="EC" id="2.5.1.16"/>
    </reaction>
</comment>
<evidence type="ECO:0000256" key="6">
    <source>
        <dbReference type="RuleBase" id="RU003836"/>
    </source>
</evidence>
<dbReference type="KEGG" id="tai:Taci_0060"/>
<comment type="subunit">
    <text evidence="4">Homodimer or homotetramer.</text>
</comment>
<dbReference type="PROSITE" id="PS01330">
    <property type="entry name" value="PABS_1"/>
    <property type="match status" value="1"/>
</dbReference>
<dbReference type="RefSeq" id="WP_012868816.1">
    <property type="nucleotide sequence ID" value="NC_013522.1"/>
</dbReference>
<comment type="caution">
    <text evidence="4">Lacks conserved residue(s) required for the propagation of feature annotation.</text>
</comment>
<evidence type="ECO:0000259" key="8">
    <source>
        <dbReference type="PROSITE" id="PS51006"/>
    </source>
</evidence>
<sequence>MEVRPKRLNEMWLFEEQTHNMKLGLRITQVLRNIKTQYQDLLVVDTPEYGKVMVLDGAIQVTERDEFCYHEMMAHLALCSHPNPERVLIVGGGDGGTLREVLRHDSVKEAFLVDIDQEVIRAARDFFPTLSCAMDDPRARVLPMDALKFIEDNRESFDVVIVDSTDPVEFAAGLFEAPFYANVHRSLKEDGFIVCQTESPFSDPHVVAGAIQDLRKVFPVVKLAVGFMPTYPTGFWTYGIGTKGLDPAEVRRPAPEGTRYYSHEIHRAAFVLPPFLKSMIG</sequence>
<dbReference type="PANTHER" id="PTHR11558:SF11">
    <property type="entry name" value="SPERMIDINE SYNTHASE"/>
    <property type="match status" value="1"/>
</dbReference>
<dbReference type="NCBIfam" id="TIGR00417">
    <property type="entry name" value="speE"/>
    <property type="match status" value="1"/>
</dbReference>
<name>D1B7P7_THEAS</name>
<evidence type="ECO:0000256" key="4">
    <source>
        <dbReference type="HAMAP-Rule" id="MF_00198"/>
    </source>
</evidence>
<dbReference type="PROSITE" id="PS51006">
    <property type="entry name" value="PABS_2"/>
    <property type="match status" value="1"/>
</dbReference>
<feature type="binding site" evidence="4">
    <location>
        <position position="39"/>
    </location>
    <ligand>
        <name>S-methyl-5'-thioadenosine</name>
        <dbReference type="ChEBI" id="CHEBI:17509"/>
    </ligand>
</feature>
<dbReference type="SUPFAM" id="SSF53335">
    <property type="entry name" value="S-adenosyl-L-methionine-dependent methyltransferases"/>
    <property type="match status" value="1"/>
</dbReference>
<dbReference type="GO" id="GO:0008295">
    <property type="term" value="P:spermidine biosynthetic process"/>
    <property type="evidence" value="ECO:0007669"/>
    <property type="project" value="UniProtKB-UniRule"/>
</dbReference>
<feature type="active site" description="Proton acceptor" evidence="4 5">
    <location>
        <position position="163"/>
    </location>
</feature>
<dbReference type="AlphaFoldDB" id="D1B7P7"/>
<dbReference type="InterPro" id="IPR001045">
    <property type="entry name" value="Spermi_synthase"/>
</dbReference>
<feature type="binding site" evidence="4">
    <location>
        <position position="70"/>
    </location>
    <ligand>
        <name>spermidine</name>
        <dbReference type="ChEBI" id="CHEBI:57834"/>
    </ligand>
</feature>
<dbReference type="EC" id="2.5.1.16" evidence="4"/>
<evidence type="ECO:0000313" key="10">
    <source>
        <dbReference type="Proteomes" id="UP000002030"/>
    </source>
</evidence>
<feature type="binding site" evidence="4">
    <location>
        <begin position="163"/>
        <end position="166"/>
    </location>
    <ligand>
        <name>spermidine</name>
        <dbReference type="ChEBI" id="CHEBI:57834"/>
    </ligand>
</feature>
<dbReference type="Proteomes" id="UP000002030">
    <property type="component" value="Chromosome"/>
</dbReference>
<dbReference type="HAMAP" id="MF_00198">
    <property type="entry name" value="Spermidine_synth"/>
    <property type="match status" value="1"/>
</dbReference>
<feature type="binding site" evidence="4">
    <location>
        <position position="94"/>
    </location>
    <ligand>
        <name>spermidine</name>
        <dbReference type="ChEBI" id="CHEBI:57834"/>
    </ligand>
</feature>
<dbReference type="GO" id="GO:0004766">
    <property type="term" value="F:spermidine synthase activity"/>
    <property type="evidence" value="ECO:0007669"/>
    <property type="project" value="UniProtKB-UniRule"/>
</dbReference>
<dbReference type="HOGENOM" id="CLU_048199_0_0_0"/>
<dbReference type="InterPro" id="IPR030374">
    <property type="entry name" value="PABS"/>
</dbReference>
<dbReference type="InterPro" id="IPR029063">
    <property type="entry name" value="SAM-dependent_MTases_sf"/>
</dbReference>
<dbReference type="NCBIfam" id="NF002010">
    <property type="entry name" value="PRK00811.1"/>
    <property type="match status" value="1"/>
</dbReference>
<dbReference type="UniPathway" id="UPA00248">
    <property type="reaction ID" value="UER00314"/>
</dbReference>
<evidence type="ECO:0000256" key="5">
    <source>
        <dbReference type="PROSITE-ProRule" id="PRU00354"/>
    </source>
</evidence>
<accession>D1B7P7</accession>
<organism evidence="9 10">
    <name type="scientific">Thermanaerovibrio acidaminovorans (strain ATCC 49978 / DSM 6589 / Su883)</name>
    <name type="common">Selenomonas acidaminovorans</name>
    <dbReference type="NCBI Taxonomy" id="525903"/>
    <lineage>
        <taxon>Bacteria</taxon>
        <taxon>Thermotogati</taxon>
        <taxon>Synergistota</taxon>
        <taxon>Synergistia</taxon>
        <taxon>Synergistales</taxon>
        <taxon>Synergistaceae</taxon>
        <taxon>Thermanaerovibrio</taxon>
    </lineage>
</organism>
<dbReference type="PATRIC" id="fig|525903.6.peg.63"/>
<dbReference type="NCBIfam" id="NF037959">
    <property type="entry name" value="MFS_SpdSyn"/>
    <property type="match status" value="1"/>
</dbReference>
<feature type="binding site" evidence="4">
    <location>
        <position position="114"/>
    </location>
    <ligand>
        <name>S-methyl-5'-thioadenosine</name>
        <dbReference type="ChEBI" id="CHEBI:17509"/>
    </ligand>
</feature>
<keyword evidence="10" id="KW-1185">Reference proteome</keyword>
<dbReference type="eggNOG" id="COG0421">
    <property type="taxonomic scope" value="Bacteria"/>
</dbReference>
<dbReference type="STRING" id="525903.Taci_0060"/>
<dbReference type="InterPro" id="IPR030373">
    <property type="entry name" value="PABS_CS"/>
</dbReference>
<dbReference type="InterPro" id="IPR035246">
    <property type="entry name" value="Spermidine_synt_N"/>
</dbReference>
<comment type="similarity">
    <text evidence="1 4 6">Belongs to the spermidine/spermine synthase family.</text>
</comment>
<keyword evidence="3 4" id="KW-0620">Polyamine biosynthesis</keyword>
<feature type="domain" description="PABS" evidence="8">
    <location>
        <begin position="10"/>
        <end position="243"/>
    </location>
</feature>
<dbReference type="Gene3D" id="3.40.50.150">
    <property type="entry name" value="Vaccinia Virus protein VP39"/>
    <property type="match status" value="1"/>
</dbReference>
<dbReference type="Pfam" id="PF17284">
    <property type="entry name" value="Spermine_synt_N"/>
    <property type="match status" value="1"/>
</dbReference>
<evidence type="ECO:0000256" key="7">
    <source>
        <dbReference type="RuleBase" id="RU003837"/>
    </source>
</evidence>
<evidence type="ECO:0000256" key="2">
    <source>
        <dbReference type="ARBA" id="ARBA00022679"/>
    </source>
</evidence>
<evidence type="ECO:0000256" key="3">
    <source>
        <dbReference type="ARBA" id="ARBA00023115"/>
    </source>
</evidence>
<dbReference type="InterPro" id="IPR037163">
    <property type="entry name" value="Spermidine_synt_N_sf"/>
</dbReference>
<protein>
    <recommendedName>
        <fullName evidence="4">Polyamine aminopropyltransferase</fullName>
    </recommendedName>
    <alternativeName>
        <fullName evidence="4">Putrescine aminopropyltransferase</fullName>
        <shortName evidence="4">PAPT</shortName>
    </alternativeName>
    <alternativeName>
        <fullName evidence="4">Spermidine synthase</fullName>
        <shortName evidence="4">SPDS</shortName>
        <shortName evidence="4">SPDSY</shortName>
        <ecNumber evidence="4">2.5.1.16</ecNumber>
    </alternativeName>
</protein>
<proteinExistence type="inferred from homology"/>
<dbReference type="Gene3D" id="2.30.140.10">
    <property type="entry name" value="Spermidine synthase, tetramerisation domain"/>
    <property type="match status" value="1"/>
</dbReference>